<keyword evidence="3" id="KW-1185">Reference proteome</keyword>
<gene>
    <name evidence="2" type="ORF">J2Z66_001427</name>
</gene>
<dbReference type="PANTHER" id="PTHR12110:SF21">
    <property type="entry name" value="XYLOSE ISOMERASE-LIKE TIM BARREL DOMAIN-CONTAINING PROTEIN"/>
    <property type="match status" value="1"/>
</dbReference>
<feature type="domain" description="Xylose isomerase-like TIM barrel" evidence="1">
    <location>
        <begin position="21"/>
        <end position="255"/>
    </location>
</feature>
<dbReference type="InterPro" id="IPR013022">
    <property type="entry name" value="Xyl_isomerase-like_TIM-brl"/>
</dbReference>
<dbReference type="GO" id="GO:0016853">
    <property type="term" value="F:isomerase activity"/>
    <property type="evidence" value="ECO:0007669"/>
    <property type="project" value="UniProtKB-KW"/>
</dbReference>
<accession>A0ABS4IQJ4</accession>
<proteinExistence type="predicted"/>
<dbReference type="Gene3D" id="3.20.20.150">
    <property type="entry name" value="Divalent-metal-dependent TIM barrel enzymes"/>
    <property type="match status" value="1"/>
</dbReference>
<protein>
    <submittedName>
        <fullName evidence="2">Hexulose-6-phosphate isomerase</fullName>
        <ecNumber evidence="2">5.-.-.-</ecNumber>
    </submittedName>
</protein>
<dbReference type="EMBL" id="JAGGLB010000003">
    <property type="protein sequence ID" value="MBP1989829.1"/>
    <property type="molecule type" value="Genomic_DNA"/>
</dbReference>
<dbReference type="SUPFAM" id="SSF51658">
    <property type="entry name" value="Xylose isomerase-like"/>
    <property type="match status" value="1"/>
</dbReference>
<sequence length="278" mass="31167">MKKGINIYSFEKGTAIIDCMKLAKAAGFDGIELSLDEAGEINLNSSLQEISALKRKAEEIGMELISINSGLYWTYSFTSSRPEQREKAFEIGKKQIEVAAWLGMDTVAIIPGTVGVDFIPDFEVVPYDIAYDYALDAFSRLAVVAQQYGIHIGLKNVWNKFLLSPLEFRDFIDKVNSDYVGAYFDVGNVVASGYPEHWISILNRRIRKVHFKDYRRQANGLPGFVDLLAGDVNYPVVMEHLRGIGYDGYVTAEIAPYAHYSEQVIYNTSKSMDAILAK</sequence>
<reference evidence="2 3" key="1">
    <citation type="submission" date="2021-03" db="EMBL/GenBank/DDBJ databases">
        <title>Genomic Encyclopedia of Type Strains, Phase IV (KMG-IV): sequencing the most valuable type-strain genomes for metagenomic binning, comparative biology and taxonomic classification.</title>
        <authorList>
            <person name="Goeker M."/>
        </authorList>
    </citation>
    <scope>NUCLEOTIDE SEQUENCE [LARGE SCALE GENOMIC DNA]</scope>
    <source>
        <strain evidence="2 3">DSM 26048</strain>
    </source>
</reference>
<dbReference type="Proteomes" id="UP001519287">
    <property type="component" value="Unassembled WGS sequence"/>
</dbReference>
<dbReference type="RefSeq" id="WP_209970621.1">
    <property type="nucleotide sequence ID" value="NZ_JAGGLB010000003.1"/>
</dbReference>
<evidence type="ECO:0000313" key="2">
    <source>
        <dbReference type="EMBL" id="MBP1989829.1"/>
    </source>
</evidence>
<dbReference type="Pfam" id="PF01261">
    <property type="entry name" value="AP_endonuc_2"/>
    <property type="match status" value="1"/>
</dbReference>
<name>A0ABS4IQJ4_9BACL</name>
<comment type="caution">
    <text evidence="2">The sequence shown here is derived from an EMBL/GenBank/DDBJ whole genome shotgun (WGS) entry which is preliminary data.</text>
</comment>
<dbReference type="InterPro" id="IPR036237">
    <property type="entry name" value="Xyl_isomerase-like_sf"/>
</dbReference>
<keyword evidence="2" id="KW-0413">Isomerase</keyword>
<dbReference type="InterPro" id="IPR050312">
    <property type="entry name" value="IolE/XylAMocC-like"/>
</dbReference>
<dbReference type="PANTHER" id="PTHR12110">
    <property type="entry name" value="HYDROXYPYRUVATE ISOMERASE"/>
    <property type="match status" value="1"/>
</dbReference>
<organism evidence="2 3">
    <name type="scientific">Paenibacillus eucommiae</name>
    <dbReference type="NCBI Taxonomy" id="1355755"/>
    <lineage>
        <taxon>Bacteria</taxon>
        <taxon>Bacillati</taxon>
        <taxon>Bacillota</taxon>
        <taxon>Bacilli</taxon>
        <taxon>Bacillales</taxon>
        <taxon>Paenibacillaceae</taxon>
        <taxon>Paenibacillus</taxon>
    </lineage>
</organism>
<dbReference type="EC" id="5.-.-.-" evidence="2"/>
<evidence type="ECO:0000259" key="1">
    <source>
        <dbReference type="Pfam" id="PF01261"/>
    </source>
</evidence>
<evidence type="ECO:0000313" key="3">
    <source>
        <dbReference type="Proteomes" id="UP001519287"/>
    </source>
</evidence>